<keyword evidence="8" id="KW-1185">Reference proteome</keyword>
<dbReference type="AlphaFoldDB" id="A0A164RRJ0"/>
<organism evidence="7 8">
    <name type="scientific">Sistotremastrum niveocremeum HHB9708</name>
    <dbReference type="NCBI Taxonomy" id="1314777"/>
    <lineage>
        <taxon>Eukaryota</taxon>
        <taxon>Fungi</taxon>
        <taxon>Dikarya</taxon>
        <taxon>Basidiomycota</taxon>
        <taxon>Agaricomycotina</taxon>
        <taxon>Agaricomycetes</taxon>
        <taxon>Sistotremastrales</taxon>
        <taxon>Sistotremastraceae</taxon>
        <taxon>Sertulicium</taxon>
        <taxon>Sertulicium niveocremeum</taxon>
    </lineage>
</organism>
<dbReference type="OrthoDB" id="408954at2759"/>
<gene>
    <name evidence="7" type="ORF">SISNIDRAFT_414966</name>
</gene>
<sequence>MNRTTWDTVDFPVNYPFYHIHSESIFPFISDKNLSLLAPVVVYWIESILFELLDRTSFPWLEKYRIHESAEVQSRNKCSKMQVIVTVFLQQIIQTIVGAYWLDDDEIRVVDHVTEMRRLAPYVQQAAIVVLGTGNALNILRDHGTALISWVYWWGLPVLQCVWAILIVDTWQYALHRLMHNVPFLYRNFHSWHHRLYVPYAFGALYNHPLEGFALDILGTAMAHSLSFMTTRQAVLLFTFTTAKTVDDHCGWRLPWDPMQILFSNNADYHDIHHQAIGIKKNFSQPYFIHWDVILGTRMTRKDIQARRGVSESKSKIS</sequence>
<keyword evidence="3 5" id="KW-1133">Transmembrane helix</keyword>
<evidence type="ECO:0000256" key="3">
    <source>
        <dbReference type="ARBA" id="ARBA00022989"/>
    </source>
</evidence>
<evidence type="ECO:0000256" key="2">
    <source>
        <dbReference type="ARBA" id="ARBA00022692"/>
    </source>
</evidence>
<comment type="subcellular location">
    <subcellularLocation>
        <location evidence="1">Membrane</location>
    </subcellularLocation>
</comment>
<feature type="transmembrane region" description="Helical" evidence="5">
    <location>
        <begin position="83"/>
        <end position="102"/>
    </location>
</feature>
<evidence type="ECO:0000259" key="6">
    <source>
        <dbReference type="Pfam" id="PF04116"/>
    </source>
</evidence>
<name>A0A164RRJ0_9AGAM</name>
<evidence type="ECO:0000256" key="1">
    <source>
        <dbReference type="ARBA" id="ARBA00004370"/>
    </source>
</evidence>
<dbReference type="Proteomes" id="UP000076722">
    <property type="component" value="Unassembled WGS sequence"/>
</dbReference>
<keyword evidence="2 5" id="KW-0812">Transmembrane</keyword>
<dbReference type="InterPro" id="IPR006694">
    <property type="entry name" value="Fatty_acid_hydroxylase"/>
</dbReference>
<evidence type="ECO:0000313" key="8">
    <source>
        <dbReference type="Proteomes" id="UP000076722"/>
    </source>
</evidence>
<proteinExistence type="predicted"/>
<dbReference type="Pfam" id="PF04116">
    <property type="entry name" value="FA_hydroxylase"/>
    <property type="match status" value="1"/>
</dbReference>
<feature type="transmembrane region" description="Helical" evidence="5">
    <location>
        <begin position="122"/>
        <end position="140"/>
    </location>
</feature>
<dbReference type="STRING" id="1314777.A0A164RRJ0"/>
<dbReference type="InterPro" id="IPR050307">
    <property type="entry name" value="Sterol_Desaturase_Related"/>
</dbReference>
<keyword evidence="4 5" id="KW-0472">Membrane</keyword>
<dbReference type="GO" id="GO:0008610">
    <property type="term" value="P:lipid biosynthetic process"/>
    <property type="evidence" value="ECO:0007669"/>
    <property type="project" value="InterPro"/>
</dbReference>
<evidence type="ECO:0000313" key="7">
    <source>
        <dbReference type="EMBL" id="KZS90813.1"/>
    </source>
</evidence>
<dbReference type="EMBL" id="KV419419">
    <property type="protein sequence ID" value="KZS90813.1"/>
    <property type="molecule type" value="Genomic_DNA"/>
</dbReference>
<protein>
    <submittedName>
        <fullName evidence="7">Sphingosine hydroxylase</fullName>
    </submittedName>
</protein>
<reference evidence="7 8" key="1">
    <citation type="journal article" date="2016" name="Mol. Biol. Evol.">
        <title>Comparative Genomics of Early-Diverging Mushroom-Forming Fungi Provides Insights into the Origins of Lignocellulose Decay Capabilities.</title>
        <authorList>
            <person name="Nagy L.G."/>
            <person name="Riley R."/>
            <person name="Tritt A."/>
            <person name="Adam C."/>
            <person name="Daum C."/>
            <person name="Floudas D."/>
            <person name="Sun H."/>
            <person name="Yadav J.S."/>
            <person name="Pangilinan J."/>
            <person name="Larsson K.H."/>
            <person name="Matsuura K."/>
            <person name="Barry K."/>
            <person name="Labutti K."/>
            <person name="Kuo R."/>
            <person name="Ohm R.A."/>
            <person name="Bhattacharya S.S."/>
            <person name="Shirouzu T."/>
            <person name="Yoshinaga Y."/>
            <person name="Martin F.M."/>
            <person name="Grigoriev I.V."/>
            <person name="Hibbett D.S."/>
        </authorList>
    </citation>
    <scope>NUCLEOTIDE SEQUENCE [LARGE SCALE GENOMIC DNA]</scope>
    <source>
        <strain evidence="7 8">HHB9708</strain>
    </source>
</reference>
<feature type="domain" description="Fatty acid hydroxylase" evidence="6">
    <location>
        <begin position="162"/>
        <end position="297"/>
    </location>
</feature>
<dbReference type="PANTHER" id="PTHR11863">
    <property type="entry name" value="STEROL DESATURASE"/>
    <property type="match status" value="1"/>
</dbReference>
<evidence type="ECO:0000256" key="4">
    <source>
        <dbReference type="ARBA" id="ARBA00023136"/>
    </source>
</evidence>
<feature type="transmembrane region" description="Helical" evidence="5">
    <location>
        <begin position="152"/>
        <end position="174"/>
    </location>
</feature>
<dbReference type="GO" id="GO:0005506">
    <property type="term" value="F:iron ion binding"/>
    <property type="evidence" value="ECO:0007669"/>
    <property type="project" value="InterPro"/>
</dbReference>
<accession>A0A164RRJ0</accession>
<dbReference type="GO" id="GO:0016020">
    <property type="term" value="C:membrane"/>
    <property type="evidence" value="ECO:0007669"/>
    <property type="project" value="UniProtKB-SubCell"/>
</dbReference>
<evidence type="ECO:0000256" key="5">
    <source>
        <dbReference type="SAM" id="Phobius"/>
    </source>
</evidence>
<dbReference type="GO" id="GO:0016491">
    <property type="term" value="F:oxidoreductase activity"/>
    <property type="evidence" value="ECO:0007669"/>
    <property type="project" value="InterPro"/>
</dbReference>